<dbReference type="EMBL" id="JAXIOK010000002">
    <property type="protein sequence ID" value="KAK4777859.1"/>
    <property type="molecule type" value="Genomic_DNA"/>
</dbReference>
<name>A0AAN7QSF4_9MYRT</name>
<feature type="domain" description="Protein ENHANCED DISEASE RESISTANCE 2 C-terminal" evidence="2">
    <location>
        <begin position="205"/>
        <end position="445"/>
    </location>
</feature>
<proteinExistence type="predicted"/>
<dbReference type="Proteomes" id="UP001345219">
    <property type="component" value="Chromosome 14"/>
</dbReference>
<accession>A0AAN7QSF4</accession>
<dbReference type="PANTHER" id="PTHR31558">
    <property type="entry name" value="CW14 PROTEIN"/>
    <property type="match status" value="1"/>
</dbReference>
<evidence type="ECO:0000313" key="3">
    <source>
        <dbReference type="EMBL" id="KAK4777859.1"/>
    </source>
</evidence>
<evidence type="ECO:0000259" key="2">
    <source>
        <dbReference type="Pfam" id="PF07059"/>
    </source>
</evidence>
<dbReference type="AlphaFoldDB" id="A0AAN7QSF4"/>
<organism evidence="3 4">
    <name type="scientific">Trapa incisa</name>
    <dbReference type="NCBI Taxonomy" id="236973"/>
    <lineage>
        <taxon>Eukaryota</taxon>
        <taxon>Viridiplantae</taxon>
        <taxon>Streptophyta</taxon>
        <taxon>Embryophyta</taxon>
        <taxon>Tracheophyta</taxon>
        <taxon>Spermatophyta</taxon>
        <taxon>Magnoliopsida</taxon>
        <taxon>eudicotyledons</taxon>
        <taxon>Gunneridae</taxon>
        <taxon>Pentapetalae</taxon>
        <taxon>rosids</taxon>
        <taxon>malvids</taxon>
        <taxon>Myrtales</taxon>
        <taxon>Lythraceae</taxon>
        <taxon>Trapa</taxon>
    </lineage>
</organism>
<reference evidence="3 4" key="1">
    <citation type="journal article" date="2023" name="Hortic Res">
        <title>Pangenome of water caltrop reveals structural variations and asymmetric subgenome divergence after allopolyploidization.</title>
        <authorList>
            <person name="Zhang X."/>
            <person name="Chen Y."/>
            <person name="Wang L."/>
            <person name="Yuan Y."/>
            <person name="Fang M."/>
            <person name="Shi L."/>
            <person name="Lu R."/>
            <person name="Comes H.P."/>
            <person name="Ma Y."/>
            <person name="Chen Y."/>
            <person name="Huang G."/>
            <person name="Zhou Y."/>
            <person name="Zheng Z."/>
            <person name="Qiu Y."/>
        </authorList>
    </citation>
    <scope>NUCLEOTIDE SEQUENCE [LARGE SCALE GENOMIC DNA]</scope>
    <source>
        <tissue evidence="3">Roots</tissue>
    </source>
</reference>
<feature type="compositionally biased region" description="Basic and acidic residues" evidence="1">
    <location>
        <begin position="160"/>
        <end position="172"/>
    </location>
</feature>
<comment type="caution">
    <text evidence="3">The sequence shown here is derived from an EMBL/GenBank/DDBJ whole genome shotgun (WGS) entry which is preliminary data.</text>
</comment>
<gene>
    <name evidence="3" type="ORF">SAY87_018046</name>
</gene>
<evidence type="ECO:0000256" key="1">
    <source>
        <dbReference type="SAM" id="MobiDB-lite"/>
    </source>
</evidence>
<feature type="region of interest" description="Disordered" evidence="1">
    <location>
        <begin position="157"/>
        <end position="203"/>
    </location>
</feature>
<protein>
    <recommendedName>
        <fullName evidence="2">Protein ENHANCED DISEASE RESISTANCE 2 C-terminal domain-containing protein</fullName>
    </recommendedName>
</protein>
<dbReference type="InterPro" id="IPR009769">
    <property type="entry name" value="EDR2_C"/>
</dbReference>
<dbReference type="PANTHER" id="PTHR31558:SF40">
    <property type="entry name" value="EXPRESSED PROTEIN"/>
    <property type="match status" value="1"/>
</dbReference>
<keyword evidence="4" id="KW-1185">Reference proteome</keyword>
<dbReference type="Pfam" id="PF07059">
    <property type="entry name" value="EDR2_C"/>
    <property type="match status" value="1"/>
</dbReference>
<sequence>MGGCMSSRSCGKSRVSDVSVGERVHLDFDMALVDAAANTNRRRELTNRRIHVAPLQWNPGQIDEGTCQEDVWFDSFSILESDSDADYTSTHGDGFTGIISQAQAVQPESASHLVDSSVCGKCIGCFDSYAKAERHAQENRDEGGSLSLTSSLQKKKLKRKSCDAQESTDCRKPSISTAGRSVHRPPAGSLVPRCSKDEKPTAGSWSEISPSVFKLRGENYFRDKRKCPAAGCSPYVPIGVDLYVCSRKMQHIAQQLDLPSVKPHEKVPSLLIVNVQIPTYPTSMLGENDGEGMSLVLYFQLNENFDAEISRSYQDSIKSLVEDKMEMIKGFARESLVPFRERLKIVVRAVNPEDLQLGSAERKLVQAYNEKPVLSRPQHSFFQGPNYFEIDLDIHRFSFISRKGLEAFRERLKNGILDLGLTIQAQKPEELPEKILCCVRLNKIDFINHGQMPRIATADDEY</sequence>
<evidence type="ECO:0000313" key="4">
    <source>
        <dbReference type="Proteomes" id="UP001345219"/>
    </source>
</evidence>